<dbReference type="OrthoDB" id="10016325at2"/>
<dbReference type="EMBL" id="SNYA01000004">
    <property type="protein sequence ID" value="TDP92348.1"/>
    <property type="molecule type" value="Genomic_DNA"/>
</dbReference>
<organism evidence="1 2">
    <name type="scientific">Leucobacter luti</name>
    <dbReference type="NCBI Taxonomy" id="340320"/>
    <lineage>
        <taxon>Bacteria</taxon>
        <taxon>Bacillati</taxon>
        <taxon>Actinomycetota</taxon>
        <taxon>Actinomycetes</taxon>
        <taxon>Micrococcales</taxon>
        <taxon>Microbacteriaceae</taxon>
        <taxon>Leucobacter</taxon>
    </lineage>
</organism>
<reference evidence="1 2" key="1">
    <citation type="submission" date="2019-03" db="EMBL/GenBank/DDBJ databases">
        <title>Genomic analyses of the natural microbiome of Caenorhabditis elegans.</title>
        <authorList>
            <person name="Samuel B."/>
        </authorList>
    </citation>
    <scope>NUCLEOTIDE SEQUENCE [LARGE SCALE GENOMIC DNA]</scope>
    <source>
        <strain evidence="1 2">JUb18</strain>
    </source>
</reference>
<protein>
    <submittedName>
        <fullName evidence="1">Uncharacterized protein</fullName>
    </submittedName>
</protein>
<evidence type="ECO:0000313" key="1">
    <source>
        <dbReference type="EMBL" id="TDP92348.1"/>
    </source>
</evidence>
<sequence>MTEQTPLEIAEHVFEEHLPLYSSALGSRRWCAACKTQFSDQDTARRHALEQVLLATNTDRPAPCSTSHTPPYDFGVCAMHDTTFPLGGTCKWDGVDSVAAQLQVEVDEQRTRAVKAEHQLELMRTAASTVWIDIHGDVWVLGDDGLMHSPETAPFSREHVEKKWGPMKELRTPDILEALQRLCDQVLNTAGRAVTEVASTPNTEAGRRRARADISVVRGAMQHYAKSLS</sequence>
<accession>A0A4V3CY10</accession>
<evidence type="ECO:0000313" key="2">
    <source>
        <dbReference type="Proteomes" id="UP000295601"/>
    </source>
</evidence>
<name>A0A4V3CY10_9MICO</name>
<proteinExistence type="predicted"/>
<dbReference type="Proteomes" id="UP000295601">
    <property type="component" value="Unassembled WGS sequence"/>
</dbReference>
<gene>
    <name evidence="1" type="ORF">EDF62_1554</name>
</gene>
<keyword evidence="2" id="KW-1185">Reference proteome</keyword>
<dbReference type="RefSeq" id="WP_133616585.1">
    <property type="nucleotide sequence ID" value="NZ_SNYA01000004.1"/>
</dbReference>
<comment type="caution">
    <text evidence="1">The sequence shown here is derived from an EMBL/GenBank/DDBJ whole genome shotgun (WGS) entry which is preliminary data.</text>
</comment>
<dbReference type="AlphaFoldDB" id="A0A4V3CY10"/>